<protein>
    <submittedName>
        <fullName evidence="2">Uncharacterized protein</fullName>
    </submittedName>
</protein>
<feature type="compositionally biased region" description="Low complexity" evidence="1">
    <location>
        <begin position="321"/>
        <end position="330"/>
    </location>
</feature>
<dbReference type="AlphaFoldDB" id="A0A100JRB6"/>
<dbReference type="EMBL" id="BCMM01000022">
    <property type="protein sequence ID" value="GAQ64270.1"/>
    <property type="molecule type" value="Genomic_DNA"/>
</dbReference>
<name>A0A100JRB6_STRSC</name>
<organism evidence="2 3">
    <name type="scientific">Streptomyces scabiei</name>
    <dbReference type="NCBI Taxonomy" id="1930"/>
    <lineage>
        <taxon>Bacteria</taxon>
        <taxon>Bacillati</taxon>
        <taxon>Actinomycetota</taxon>
        <taxon>Actinomycetes</taxon>
        <taxon>Kitasatosporales</taxon>
        <taxon>Streptomycetaceae</taxon>
        <taxon>Streptomyces</taxon>
    </lineage>
</organism>
<reference evidence="3" key="1">
    <citation type="submission" date="2015-11" db="EMBL/GenBank/DDBJ databases">
        <authorList>
            <consortium name="Cross-ministerial Strategic Innovation Promotion Program (SIP) consortium"/>
            <person name="Tomihama T."/>
            <person name="Ikenaga M."/>
            <person name="Sakai M."/>
            <person name="Okubo T."/>
            <person name="Ikeda S."/>
        </authorList>
    </citation>
    <scope>NUCLEOTIDE SEQUENCE [LARGE SCALE GENOMIC DNA]</scope>
    <source>
        <strain evidence="3">S58</strain>
    </source>
</reference>
<dbReference type="Proteomes" id="UP000067448">
    <property type="component" value="Unassembled WGS sequence"/>
</dbReference>
<feature type="compositionally biased region" description="Basic residues" evidence="1">
    <location>
        <begin position="279"/>
        <end position="289"/>
    </location>
</feature>
<proteinExistence type="predicted"/>
<feature type="compositionally biased region" description="Low complexity" evidence="1">
    <location>
        <begin position="290"/>
        <end position="302"/>
    </location>
</feature>
<feature type="region of interest" description="Disordered" evidence="1">
    <location>
        <begin position="1"/>
        <end position="39"/>
    </location>
</feature>
<gene>
    <name evidence="2" type="ORF">SsS58_04663</name>
</gene>
<evidence type="ECO:0000313" key="3">
    <source>
        <dbReference type="Proteomes" id="UP000067448"/>
    </source>
</evidence>
<feature type="compositionally biased region" description="Low complexity" evidence="1">
    <location>
        <begin position="337"/>
        <end position="346"/>
    </location>
</feature>
<sequence length="379" mass="41118">MSGDTVTRSTTHGTSATTTSPGAAPAQTPAPTPARANGRTFAPGRAARELGLKRSELDLAVHLGCLRTVDEGGARRIAQSEIDRLRTAKGFPETLRERVEAVSSLPAAQMLGVAVSRFTRLARLGLVTPVTFSLNRYRTVVWLYLAAELRKFAADEKNARWLTGRMPQDARHQLGAGLDLRPRNWRGRQLGFLLRQSDDPWRRAAAPASLLDPIQVAQIVQDPYERAELNHHRPFRADQSPPDSPAARIIAGIMTADDPDEIAWLRTDLLQALAEARAHRLAPRSRRKAPAPTAARRATPGPSSSRAGRRPGVPRPTAGTAPEGLRGLLGRLRRGPRASAGRSGAELAEQPFLDDRHQQAALQVVDTAAGQPPAAHRDR</sequence>
<dbReference type="RefSeq" id="WP_199845524.1">
    <property type="nucleotide sequence ID" value="NZ_BCMM01000022.1"/>
</dbReference>
<evidence type="ECO:0000256" key="1">
    <source>
        <dbReference type="SAM" id="MobiDB-lite"/>
    </source>
</evidence>
<feature type="compositionally biased region" description="Low complexity" evidence="1">
    <location>
        <begin position="1"/>
        <end position="36"/>
    </location>
</feature>
<accession>A0A100JRB6</accession>
<reference evidence="2 3" key="2">
    <citation type="journal article" date="2016" name="Genome Announc.">
        <title>Draft Genome Sequences of Streptomyces scabiei S58, Streptomyces turgidiscabies T45, and Streptomyces acidiscabies a10, the Pathogens of Potato Common Scab, Isolated in Japan.</title>
        <authorList>
            <person name="Tomihama T."/>
            <person name="Nishi Y."/>
            <person name="Sakai M."/>
            <person name="Ikenaga M."/>
            <person name="Okubo T."/>
            <person name="Ikeda S."/>
        </authorList>
    </citation>
    <scope>NUCLEOTIDE SEQUENCE [LARGE SCALE GENOMIC DNA]</scope>
    <source>
        <strain evidence="2 3">S58</strain>
    </source>
</reference>
<evidence type="ECO:0000313" key="2">
    <source>
        <dbReference type="EMBL" id="GAQ64270.1"/>
    </source>
</evidence>
<feature type="region of interest" description="Disordered" evidence="1">
    <location>
        <begin position="278"/>
        <end position="379"/>
    </location>
</feature>
<reference evidence="3" key="3">
    <citation type="submission" date="2016-02" db="EMBL/GenBank/DDBJ databases">
        <title>Draft genome of pathogenic Streptomyces sp. in Japan.</title>
        <authorList>
            <person name="Tomihama T."/>
            <person name="Ikenaga M."/>
            <person name="Sakai M."/>
            <person name="Okubo T."/>
            <person name="Ikeda S."/>
        </authorList>
    </citation>
    <scope>NUCLEOTIDE SEQUENCE [LARGE SCALE GENOMIC DNA]</scope>
    <source>
        <strain evidence="3">S58</strain>
    </source>
</reference>
<dbReference type="InterPro" id="IPR045652">
    <property type="entry name" value="DUF6397"/>
</dbReference>
<dbReference type="Pfam" id="PF19934">
    <property type="entry name" value="DUF6397"/>
    <property type="match status" value="1"/>
</dbReference>
<comment type="caution">
    <text evidence="2">The sequence shown here is derived from an EMBL/GenBank/DDBJ whole genome shotgun (WGS) entry which is preliminary data.</text>
</comment>